<proteinExistence type="predicted"/>
<comment type="caution">
    <text evidence="1">The sequence shown here is derived from an EMBL/GenBank/DDBJ whole genome shotgun (WGS) entry which is preliminary data.</text>
</comment>
<keyword evidence="2" id="KW-1185">Reference proteome</keyword>
<dbReference type="EMBL" id="JACBJI010000005">
    <property type="protein sequence ID" value="NYA71811.1"/>
    <property type="molecule type" value="Genomic_DNA"/>
</dbReference>
<dbReference type="AlphaFoldDB" id="A0A7Y8Y3H5"/>
<evidence type="ECO:0000313" key="2">
    <source>
        <dbReference type="Proteomes" id="UP000535020"/>
    </source>
</evidence>
<evidence type="ECO:0000313" key="1">
    <source>
        <dbReference type="EMBL" id="NYA71811.1"/>
    </source>
</evidence>
<sequence length="98" mass="10842">MTKILYIGRHAEILETVLRLINAREDWFGLGAETDAEAIELFSKHDFNIVLLGCGLEPESEAHLTKLFRELKPEVAIVPHYGGGSGLLQNEILSALAQ</sequence>
<dbReference type="RefSeq" id="WP_176006620.1">
    <property type="nucleotide sequence ID" value="NZ_JABWMI010000014.1"/>
</dbReference>
<gene>
    <name evidence="1" type="ORF">HZF10_12835</name>
</gene>
<organism evidence="1 2">
    <name type="scientific">Flavobacterium agri</name>
    <dbReference type="NCBI Taxonomy" id="2743471"/>
    <lineage>
        <taxon>Bacteria</taxon>
        <taxon>Pseudomonadati</taxon>
        <taxon>Bacteroidota</taxon>
        <taxon>Flavobacteriia</taxon>
        <taxon>Flavobacteriales</taxon>
        <taxon>Flavobacteriaceae</taxon>
        <taxon>Flavobacterium</taxon>
    </lineage>
</organism>
<accession>A0A7Y8Y3H5</accession>
<dbReference type="Proteomes" id="UP000535020">
    <property type="component" value="Unassembled WGS sequence"/>
</dbReference>
<protein>
    <recommendedName>
        <fullName evidence="3">Response regulatory domain-containing protein</fullName>
    </recommendedName>
</protein>
<evidence type="ECO:0008006" key="3">
    <source>
        <dbReference type="Google" id="ProtNLM"/>
    </source>
</evidence>
<name>A0A7Y8Y3H5_9FLAO</name>
<reference evidence="1 2" key="1">
    <citation type="submission" date="2020-07" db="EMBL/GenBank/DDBJ databases">
        <authorList>
            <person name="Sun Q."/>
        </authorList>
    </citation>
    <scope>NUCLEOTIDE SEQUENCE [LARGE SCALE GENOMIC DNA]</scope>
    <source>
        <strain evidence="1 2">MAH-1</strain>
    </source>
</reference>